<dbReference type="InterPro" id="IPR036397">
    <property type="entry name" value="RNaseH_sf"/>
</dbReference>
<dbReference type="GO" id="GO:0015074">
    <property type="term" value="P:DNA integration"/>
    <property type="evidence" value="ECO:0007669"/>
    <property type="project" value="InterPro"/>
</dbReference>
<dbReference type="InterPro" id="IPR005312">
    <property type="entry name" value="DUF1759"/>
</dbReference>
<dbReference type="Pfam" id="PF05380">
    <property type="entry name" value="Peptidase_A17"/>
    <property type="match status" value="1"/>
</dbReference>
<dbReference type="InterPro" id="IPR041588">
    <property type="entry name" value="Integrase_H2C2"/>
</dbReference>
<name>A0A8X6EXI0_TRICU</name>
<dbReference type="InterPro" id="IPR040676">
    <property type="entry name" value="DUF5641"/>
</dbReference>
<dbReference type="GO" id="GO:0003676">
    <property type="term" value="F:nucleic acid binding"/>
    <property type="evidence" value="ECO:0007669"/>
    <property type="project" value="InterPro"/>
</dbReference>
<dbReference type="Pfam" id="PF00665">
    <property type="entry name" value="rve"/>
    <property type="match status" value="1"/>
</dbReference>
<evidence type="ECO:0000313" key="3">
    <source>
        <dbReference type="EMBL" id="GFQ63997.1"/>
    </source>
</evidence>
<dbReference type="Proteomes" id="UP000887116">
    <property type="component" value="Unassembled WGS sequence"/>
</dbReference>
<dbReference type="Pfam" id="PF03564">
    <property type="entry name" value="DUF1759"/>
    <property type="match status" value="1"/>
</dbReference>
<dbReference type="PANTHER" id="PTHR47331">
    <property type="entry name" value="PHD-TYPE DOMAIN-CONTAINING PROTEIN"/>
    <property type="match status" value="1"/>
</dbReference>
<feature type="region of interest" description="Disordered" evidence="1">
    <location>
        <begin position="316"/>
        <end position="350"/>
    </location>
</feature>
<dbReference type="Pfam" id="PF00078">
    <property type="entry name" value="RVT_1"/>
    <property type="match status" value="1"/>
</dbReference>
<gene>
    <name evidence="3" type="primary">AVEN_84363_1</name>
    <name evidence="3" type="ORF">TNCT_591321</name>
</gene>
<accession>A0A8X6EXI0</accession>
<protein>
    <submittedName>
        <fullName evidence="3">Integrase catalytic domain-containing protein</fullName>
    </submittedName>
</protein>
<evidence type="ECO:0000259" key="2">
    <source>
        <dbReference type="PROSITE" id="PS50994"/>
    </source>
</evidence>
<dbReference type="SUPFAM" id="SSF56672">
    <property type="entry name" value="DNA/RNA polymerases"/>
    <property type="match status" value="1"/>
</dbReference>
<feature type="domain" description="Integrase catalytic" evidence="2">
    <location>
        <begin position="1460"/>
        <end position="1646"/>
    </location>
</feature>
<reference evidence="3" key="1">
    <citation type="submission" date="2020-07" db="EMBL/GenBank/DDBJ databases">
        <title>Multicomponent nature underlies the extraordinary mechanical properties of spider dragline silk.</title>
        <authorList>
            <person name="Kono N."/>
            <person name="Nakamura H."/>
            <person name="Mori M."/>
            <person name="Yoshida Y."/>
            <person name="Ohtoshi R."/>
            <person name="Malay A.D."/>
            <person name="Moran D.A.P."/>
            <person name="Tomita M."/>
            <person name="Numata K."/>
            <person name="Arakawa K."/>
        </authorList>
    </citation>
    <scope>NUCLEOTIDE SEQUENCE</scope>
</reference>
<comment type="caution">
    <text evidence="3">The sequence shown here is derived from an EMBL/GenBank/DDBJ whole genome shotgun (WGS) entry which is preliminary data.</text>
</comment>
<proteinExistence type="predicted"/>
<dbReference type="GO" id="GO:0071897">
    <property type="term" value="P:DNA biosynthetic process"/>
    <property type="evidence" value="ECO:0007669"/>
    <property type="project" value="UniProtKB-ARBA"/>
</dbReference>
<dbReference type="InterPro" id="IPR012337">
    <property type="entry name" value="RNaseH-like_sf"/>
</dbReference>
<organism evidence="3 4">
    <name type="scientific">Trichonephila clavata</name>
    <name type="common">Joro spider</name>
    <name type="synonym">Nephila clavata</name>
    <dbReference type="NCBI Taxonomy" id="2740835"/>
    <lineage>
        <taxon>Eukaryota</taxon>
        <taxon>Metazoa</taxon>
        <taxon>Ecdysozoa</taxon>
        <taxon>Arthropoda</taxon>
        <taxon>Chelicerata</taxon>
        <taxon>Arachnida</taxon>
        <taxon>Araneae</taxon>
        <taxon>Araneomorphae</taxon>
        <taxon>Entelegynae</taxon>
        <taxon>Araneoidea</taxon>
        <taxon>Nephilidae</taxon>
        <taxon>Trichonephila</taxon>
    </lineage>
</organism>
<dbReference type="SUPFAM" id="SSF53098">
    <property type="entry name" value="Ribonuclease H-like"/>
    <property type="match status" value="1"/>
</dbReference>
<evidence type="ECO:0000313" key="4">
    <source>
        <dbReference type="Proteomes" id="UP000887116"/>
    </source>
</evidence>
<dbReference type="Pfam" id="PF17921">
    <property type="entry name" value="Integrase_H2C2"/>
    <property type="match status" value="1"/>
</dbReference>
<dbReference type="Gene3D" id="3.30.420.10">
    <property type="entry name" value="Ribonuclease H-like superfamily/Ribonuclease H"/>
    <property type="match status" value="1"/>
</dbReference>
<dbReference type="PROSITE" id="PS50994">
    <property type="entry name" value="INTEGRASE"/>
    <property type="match status" value="1"/>
</dbReference>
<dbReference type="GO" id="GO:0042575">
    <property type="term" value="C:DNA polymerase complex"/>
    <property type="evidence" value="ECO:0007669"/>
    <property type="project" value="UniProtKB-ARBA"/>
</dbReference>
<dbReference type="Gene3D" id="3.30.70.270">
    <property type="match status" value="1"/>
</dbReference>
<keyword evidence="4" id="KW-1185">Reference proteome</keyword>
<dbReference type="EMBL" id="BMAO01010002">
    <property type="protein sequence ID" value="GFQ63997.1"/>
    <property type="molecule type" value="Genomic_DNA"/>
</dbReference>
<dbReference type="OrthoDB" id="6436640at2759"/>
<dbReference type="Pfam" id="PF18701">
    <property type="entry name" value="DUF5641"/>
    <property type="match status" value="1"/>
</dbReference>
<dbReference type="InterPro" id="IPR001584">
    <property type="entry name" value="Integrase_cat-core"/>
</dbReference>
<dbReference type="InterPro" id="IPR008042">
    <property type="entry name" value="Retrotrans_Pao"/>
</dbReference>
<evidence type="ECO:0000256" key="1">
    <source>
        <dbReference type="SAM" id="MobiDB-lite"/>
    </source>
</evidence>
<dbReference type="InterPro" id="IPR000477">
    <property type="entry name" value="RT_dom"/>
</dbReference>
<dbReference type="Gene3D" id="1.10.340.70">
    <property type="match status" value="1"/>
</dbReference>
<sequence>MDAANQALLERAKRARSVSRSLVTKQINKLENEINNSADKTTVHEIYVQLISKYEEMSTLDKEVESLINIESLEDEILTREEYRDKFIIWKIRAERYIGTVSSITFQNSVENQPQNVTPLNNTVSSVLTNQPRLPKLTLESFSGKDISSFPSFWARFKSAVDDNSNLNDVDKFCYLKSVVTSDAELAIRGLTLTPENYAKAVKILEDRFGRKELIVDYHMNRLLNLSPVRKSFDVIALRKLYDQLEINIRGLESLEIFPDSYSCLLFPIIMKAIPPDLALEYNRKHNEKQSQVTDLTTYLRGEVESRERTEILLKPHGSHSYPNKYSERAPPISPQPNRKGQGHSRFYPSHKSGVRASANELLSAAVSNCLFCSEDTHASDMCENLCVQEKRAKLIKEGRCFLCCYTCCHVKKCKKEVCSYCKGRHARAICFKLENSLKQNSHIDLEKGKVDVKPTSSNSVLHNRGGVLLQCVKAEVIGHISSDKIFCLFDNGSEKSFIKENVSRRLGLKKVGSERLNIFSFGCKTPKKQTCSKVEVRLRNILNGEITVIEALEIEEISKATLSLPSPDVWTEMETKGFRLTFNCSESSENCEISLLIGSDFYWSLTHRIKRLDSSLVVVETSLGWSLQGKCDEQSDCTSVHLIHSEEESISAELRRFWEIESLGIRDNDSVSLGNGDEEILSEFDKSVCFVDGRYRVSLPWKPGMREVLQNNKTVARKRFEGLVRRFKCDHELFCEYKDVIDNYVREGIVERTSCDSLSDSQGFYLPHHAVIRSDKTTSRLRIVFDGSAHEDGHSSFNQSLYTGPNLHPNMLELLLRFRKNPVAFTADVKSAFLQIELDLRDREFTRFFWTDNLNNNPYVLNFTRVLFGLRPSPYLLAATLKHHFKKYKEQYPHTFDLLNSSIYVDDFICGRNDVPDALRTTLECLQIFSDASMLLRKWRTNSKQLDLLWQQEGVETEFSETSATDLKPPIKVLGLAWDSEKDLIYFDPNDLLKFMSRKTESKRFILSVVGRIFDPIGILGPFVIKLKCLLQDLWTLGVDWDSELPPKLRHKWQQWSSEAEGLTEIKIPRFYLGDVDQELSSVDIHCFSDASKSAYGTILYLRFVTCNNKIETSFICSKSRVAPLKSLTLPRLELTAALLSARLAKQVSSCLKFNANIYYWTDSLISYYWICGDSSAFKPYIKNRVQEIQLLSDPSQWGHCPGKDNPADLISRGTSAVKLAQNELWWHGPPWLKLAPDHWPNRQRDILDLELCSEELEYRSSVHVAVTQQRESLVDINRFSSLKKLLKVTAWVFRFVNNARIVNKSMNFYITADEIQNAEYFWLKYVQYEFYSAEILTLKRNEQLRCSSEIKSLVPYLGEDNLLRITGRLLEADLCFGEKHPVILPRHCKFTELLVIREHERIGHCGVSATLTQLRKNYWIPKGRQLVKTIIRICLICKKYNAKPADQLSGQLPRDRITQSPPFQIVGIDFTGAILVKDNQETHKSYVSLFTCAVTRAVHLELVSDMSTKCFLLALRRFLARRGNCKVIYSDNARTFKAAEKELAYFANILKDSEFQNFVADKGIHWKFIVERAPWWGGFYERLVKTIKDPLRKILGKALLMFEELSTILSEVEVIVNHRPLTYVENDPGEPEPLTPAHFLELGYGDSKYPIHFIELIDATTARESYKKRKTYRTLLLKQLWRRWKEQYLLQLKTVNHFKTPSVHKNLKLNDIVLVEGNVKSKLLWELGIIKEIFIGRDNNVRSCLVKTSKGLFKKPIQLLYPLELE</sequence>
<dbReference type="InterPro" id="IPR043502">
    <property type="entry name" value="DNA/RNA_pol_sf"/>
</dbReference>
<dbReference type="PANTHER" id="PTHR47331:SF5">
    <property type="entry name" value="RIBONUCLEASE H"/>
    <property type="match status" value="1"/>
</dbReference>
<dbReference type="InterPro" id="IPR043128">
    <property type="entry name" value="Rev_trsase/Diguanyl_cyclase"/>
</dbReference>
<dbReference type="Gene3D" id="3.10.10.10">
    <property type="entry name" value="HIV Type 1 Reverse Transcriptase, subunit A, domain 1"/>
    <property type="match status" value="1"/>
</dbReference>